<accession>A0A6A6BEJ1</accession>
<dbReference type="CDD" id="cd08863">
    <property type="entry name" value="SRPBCC_DUF1857"/>
    <property type="match status" value="1"/>
</dbReference>
<dbReference type="EMBL" id="ML995484">
    <property type="protein sequence ID" value="KAF2142579.1"/>
    <property type="molecule type" value="Genomic_DNA"/>
</dbReference>
<proteinExistence type="predicted"/>
<gene>
    <name evidence="1" type="ORF">K452DRAFT_287000</name>
</gene>
<sequence>MVTHHLAYTAPINPALAEPHLSQAQVWQGLRRKMVAAQEFVPAITDCRVLEEKGDGEEVTREVVFREGAGPGGDGKPVREVCRAFEPTRVDFHQTDGSVVRNIISTGAGGEADLYMTYVFEWHHPQVTAGSDEDRTLLVRHNQMAQMAVEKSIESIRKMVVDGRIK</sequence>
<dbReference type="AlphaFoldDB" id="A0A6A6BEJ1"/>
<dbReference type="InterPro" id="IPR015075">
    <property type="entry name" value="AtaL"/>
</dbReference>
<dbReference type="OrthoDB" id="2320332at2759"/>
<dbReference type="Proteomes" id="UP000799438">
    <property type="component" value="Unassembled WGS sequence"/>
</dbReference>
<dbReference type="Gene3D" id="3.30.530.20">
    <property type="match status" value="1"/>
</dbReference>
<dbReference type="GeneID" id="54297899"/>
<name>A0A6A6BEJ1_9PEZI</name>
<dbReference type="Pfam" id="PF08982">
    <property type="entry name" value="AtaL"/>
    <property type="match status" value="1"/>
</dbReference>
<organism evidence="1 2">
    <name type="scientific">Aplosporella prunicola CBS 121167</name>
    <dbReference type="NCBI Taxonomy" id="1176127"/>
    <lineage>
        <taxon>Eukaryota</taxon>
        <taxon>Fungi</taxon>
        <taxon>Dikarya</taxon>
        <taxon>Ascomycota</taxon>
        <taxon>Pezizomycotina</taxon>
        <taxon>Dothideomycetes</taxon>
        <taxon>Dothideomycetes incertae sedis</taxon>
        <taxon>Botryosphaeriales</taxon>
        <taxon>Aplosporellaceae</taxon>
        <taxon>Aplosporella</taxon>
    </lineage>
</organism>
<dbReference type="RefSeq" id="XP_033398291.1">
    <property type="nucleotide sequence ID" value="XM_033540403.1"/>
</dbReference>
<keyword evidence="2" id="KW-1185">Reference proteome</keyword>
<dbReference type="SUPFAM" id="SSF55961">
    <property type="entry name" value="Bet v1-like"/>
    <property type="match status" value="1"/>
</dbReference>
<dbReference type="InterPro" id="IPR023393">
    <property type="entry name" value="START-like_dom_sf"/>
</dbReference>
<evidence type="ECO:0008006" key="3">
    <source>
        <dbReference type="Google" id="ProtNLM"/>
    </source>
</evidence>
<evidence type="ECO:0000313" key="2">
    <source>
        <dbReference type="Proteomes" id="UP000799438"/>
    </source>
</evidence>
<protein>
    <recommendedName>
        <fullName evidence="3">DUF1857-domain-containing protein</fullName>
    </recommendedName>
</protein>
<evidence type="ECO:0000313" key="1">
    <source>
        <dbReference type="EMBL" id="KAF2142579.1"/>
    </source>
</evidence>
<reference evidence="1" key="1">
    <citation type="journal article" date="2020" name="Stud. Mycol.">
        <title>101 Dothideomycetes genomes: a test case for predicting lifestyles and emergence of pathogens.</title>
        <authorList>
            <person name="Haridas S."/>
            <person name="Albert R."/>
            <person name="Binder M."/>
            <person name="Bloem J."/>
            <person name="Labutti K."/>
            <person name="Salamov A."/>
            <person name="Andreopoulos B."/>
            <person name="Baker S."/>
            <person name="Barry K."/>
            <person name="Bills G."/>
            <person name="Bluhm B."/>
            <person name="Cannon C."/>
            <person name="Castanera R."/>
            <person name="Culley D."/>
            <person name="Daum C."/>
            <person name="Ezra D."/>
            <person name="Gonzalez J."/>
            <person name="Henrissat B."/>
            <person name="Kuo A."/>
            <person name="Liang C."/>
            <person name="Lipzen A."/>
            <person name="Lutzoni F."/>
            <person name="Magnuson J."/>
            <person name="Mondo S."/>
            <person name="Nolan M."/>
            <person name="Ohm R."/>
            <person name="Pangilinan J."/>
            <person name="Park H.-J."/>
            <person name="Ramirez L."/>
            <person name="Alfaro M."/>
            <person name="Sun H."/>
            <person name="Tritt A."/>
            <person name="Yoshinaga Y."/>
            <person name="Zwiers L.-H."/>
            <person name="Turgeon B."/>
            <person name="Goodwin S."/>
            <person name="Spatafora J."/>
            <person name="Crous P."/>
            <person name="Grigoriev I."/>
        </authorList>
    </citation>
    <scope>NUCLEOTIDE SEQUENCE</scope>
    <source>
        <strain evidence="1">CBS 121167</strain>
    </source>
</reference>